<evidence type="ECO:0000256" key="1">
    <source>
        <dbReference type="SAM" id="Coils"/>
    </source>
</evidence>
<feature type="compositionally biased region" description="Low complexity" evidence="2">
    <location>
        <begin position="30"/>
        <end position="44"/>
    </location>
</feature>
<feature type="region of interest" description="Disordered" evidence="2">
    <location>
        <begin position="516"/>
        <end position="613"/>
    </location>
</feature>
<organism evidence="4">
    <name type="scientific">Clastoptera arizonana</name>
    <name type="common">Arizona spittle bug</name>
    <dbReference type="NCBI Taxonomy" id="38151"/>
    <lineage>
        <taxon>Eukaryota</taxon>
        <taxon>Metazoa</taxon>
        <taxon>Ecdysozoa</taxon>
        <taxon>Arthropoda</taxon>
        <taxon>Hexapoda</taxon>
        <taxon>Insecta</taxon>
        <taxon>Pterygota</taxon>
        <taxon>Neoptera</taxon>
        <taxon>Paraneoptera</taxon>
        <taxon>Hemiptera</taxon>
        <taxon>Auchenorrhyncha</taxon>
        <taxon>Cercopoidea</taxon>
        <taxon>Clastopteridae</taxon>
        <taxon>Clastoptera</taxon>
    </lineage>
</organism>
<feature type="region of interest" description="Disordered" evidence="2">
    <location>
        <begin position="150"/>
        <end position="210"/>
    </location>
</feature>
<sequence length="1141" mass="127861">MFGTKLRSWMETHIVRSRKKQQRKEEKSKSGSSSAKLVGSSPPSHVKSNSFEKKYEKPYSKSPKHVKEVEGTTPVTHFNDCKVAKTSMSLKQSDNPLNCTINSLSSPESAYSTGYSTDGTSPGASVPPEYYINLRTGTHYFHTNQVNSSVNNQSLQGDEKEDKTTGLSTTSKVGSANTSQTPLPVLSPRPPRHKSKQSDGFLPESSTEEDLVGENNLKALQNFQISKAQNKNLQPMQNLHRRTESYDESSQHRSSGMFSPSYQERDSGDSSSALTNVSYQCTSPYLPGASPRQRNRIRTNPWLGTQPVNANNLPLLGTVKNYNSQGETSSTVGSSSTISSSGCKQVNDEYLKKTFSPRGKERKRITREDIKDFKNANVQQNPLIVLNGSPQKKNPINTITTCSPCPSHPCRHSLRTRLPIPSSSSSSAPSSASEDEHHGNTSDFSDDDVTLNEMLGKFDESYVYEKETDILSDSDPTDCEEQVDYEDKSEKSSIGREPCEELDFIDNGSLVELTHSDSECSSKVKNTGHCTYYRSPGLTPDMSRKSGPRTRESLIRRQRGEGSSNRSSRSRIRSRSKNSEGSTPDLFQQNTNRKYSSRRKLHNVKKQSCENVSKNENNQVLEINGKLVKPYENLEKPFETSGKYLNLNRVLMERLINNQRNGTRSADGTPVSLRKNINPSDYNGKYIRNHHVSKLINANIGDRRSSLEERKLNAILDTKKRSNSLTGNRPIVSSAAIVGLNDIDREGDIKYRKLIQEAEHIIEDFQIKSKTDCSSPVMHSKSATDCYAPISISVPQSPLALKYRDPNNTNVQLHHQHIYANVDKKCLLSPKHPNAHEEGIFKTISKTLEKIVKNSSDINRKLDKSVDDPFAKGKNKMYIPSSPALLTNKRLLKNIEKEHSAMLSNGLITTPVHIRGSNNLMVPRLSVPNNNTNISFQSSDRNRTGSFDNGFDTNIFITSLGNRNSGFDVTENLDNIDALKYSTNANIPTHLPGVQNIPWHHRSSQSERFKQLVNNSVSPKKHNDPSETHLTKHKSSLLTFRSFDFGNEHVLGTRYCPRSEPVKRKIYTCSASFGKLQKSLLRKQPGGITNSSINENCQTNRNMLKSKVAQLRKERMHIESKVQETQDHIDRIKLNSETTEI</sequence>
<name>A0A1B6E7X0_9HEMI</name>
<feature type="compositionally biased region" description="Polar residues" evidence="2">
    <location>
        <begin position="581"/>
        <end position="594"/>
    </location>
</feature>
<feature type="compositionally biased region" description="Basic and acidic residues" evidence="2">
    <location>
        <begin position="485"/>
        <end position="499"/>
    </location>
</feature>
<reference evidence="4" key="1">
    <citation type="submission" date="2015-12" db="EMBL/GenBank/DDBJ databases">
        <title>De novo transcriptome assembly of four potential Pierce s Disease insect vectors from Arizona vineyards.</title>
        <authorList>
            <person name="Tassone E.E."/>
        </authorList>
    </citation>
    <scope>NUCLEOTIDE SEQUENCE</scope>
</reference>
<feature type="compositionally biased region" description="Polar residues" evidence="2">
    <location>
        <begin position="269"/>
        <end position="283"/>
    </location>
</feature>
<feature type="compositionally biased region" description="Low complexity" evidence="2">
    <location>
        <begin position="421"/>
        <end position="432"/>
    </location>
</feature>
<feature type="compositionally biased region" description="Basic and acidic residues" evidence="2">
    <location>
        <begin position="549"/>
        <end position="560"/>
    </location>
</feature>
<feature type="compositionally biased region" description="Polar residues" evidence="2">
    <location>
        <begin position="165"/>
        <end position="182"/>
    </location>
</feature>
<dbReference type="AlphaFoldDB" id="A0A1B6E7X0"/>
<feature type="coiled-coil region" evidence="1">
    <location>
        <begin position="1094"/>
        <end position="1128"/>
    </location>
</feature>
<feature type="region of interest" description="Disordered" evidence="2">
    <location>
        <begin position="413"/>
        <end position="448"/>
    </location>
</feature>
<evidence type="ECO:0000313" key="3">
    <source>
        <dbReference type="EMBL" id="JAS10127.1"/>
    </source>
</evidence>
<dbReference type="EMBL" id="GEDC01003289">
    <property type="protein sequence ID" value="JAS34009.1"/>
    <property type="molecule type" value="Transcribed_RNA"/>
</dbReference>
<gene>
    <name evidence="3" type="ORF">g.41023</name>
    <name evidence="4" type="ORF">g.41025</name>
</gene>
<feature type="compositionally biased region" description="Basic and acidic residues" evidence="2">
    <location>
        <begin position="50"/>
        <end position="70"/>
    </location>
</feature>
<feature type="compositionally biased region" description="Basic and acidic residues" evidence="2">
    <location>
        <begin position="241"/>
        <end position="251"/>
    </location>
</feature>
<feature type="compositionally biased region" description="Basic residues" evidence="2">
    <location>
        <begin position="595"/>
        <end position="605"/>
    </location>
</feature>
<feature type="compositionally biased region" description="Acidic residues" evidence="2">
    <location>
        <begin position="470"/>
        <end position="484"/>
    </location>
</feature>
<evidence type="ECO:0000313" key="4">
    <source>
        <dbReference type="EMBL" id="JAS34009.1"/>
    </source>
</evidence>
<feature type="region of interest" description="Disordered" evidence="2">
    <location>
        <begin position="467"/>
        <end position="499"/>
    </location>
</feature>
<feature type="compositionally biased region" description="Polar residues" evidence="2">
    <location>
        <begin position="252"/>
        <end position="262"/>
    </location>
</feature>
<feature type="region of interest" description="Disordered" evidence="2">
    <location>
        <begin position="1"/>
        <end position="71"/>
    </location>
</feature>
<dbReference type="EMBL" id="GEDC01027171">
    <property type="protein sequence ID" value="JAS10127.1"/>
    <property type="molecule type" value="Transcribed_RNA"/>
</dbReference>
<keyword evidence="1" id="KW-0175">Coiled coil</keyword>
<protein>
    <submittedName>
        <fullName evidence="4">Uncharacterized protein</fullName>
    </submittedName>
</protein>
<proteinExistence type="predicted"/>
<evidence type="ECO:0000256" key="2">
    <source>
        <dbReference type="SAM" id="MobiDB-lite"/>
    </source>
</evidence>
<accession>A0A1B6E7X0</accession>
<feature type="region of interest" description="Disordered" evidence="2">
    <location>
        <begin position="240"/>
        <end position="305"/>
    </location>
</feature>